<feature type="region of interest" description="Disordered" evidence="3">
    <location>
        <begin position="1"/>
        <end position="98"/>
    </location>
</feature>
<dbReference type="GO" id="GO:0005813">
    <property type="term" value="C:centrosome"/>
    <property type="evidence" value="ECO:0007669"/>
    <property type="project" value="TreeGrafter"/>
</dbReference>
<evidence type="ECO:0008006" key="6">
    <source>
        <dbReference type="Google" id="ProtNLM"/>
    </source>
</evidence>
<keyword evidence="2" id="KW-0175">Coiled coil</keyword>
<organism evidence="4 5">
    <name type="scientific">Megalops atlanticus</name>
    <name type="common">Tarpon</name>
    <name type="synonym">Clupea gigantea</name>
    <dbReference type="NCBI Taxonomy" id="7932"/>
    <lineage>
        <taxon>Eukaryota</taxon>
        <taxon>Metazoa</taxon>
        <taxon>Chordata</taxon>
        <taxon>Craniata</taxon>
        <taxon>Vertebrata</taxon>
        <taxon>Euteleostomi</taxon>
        <taxon>Actinopterygii</taxon>
        <taxon>Neopterygii</taxon>
        <taxon>Teleostei</taxon>
        <taxon>Elopiformes</taxon>
        <taxon>Megalopidae</taxon>
        <taxon>Megalops</taxon>
    </lineage>
</organism>
<gene>
    <name evidence="4" type="ORF">MATL_G00239810</name>
</gene>
<evidence type="ECO:0000256" key="1">
    <source>
        <dbReference type="ARBA" id="ARBA00010016"/>
    </source>
</evidence>
<dbReference type="Pfam" id="PF04484">
    <property type="entry name" value="QWRF"/>
    <property type="match status" value="1"/>
</dbReference>
<dbReference type="PANTHER" id="PTHR31807:SF37">
    <property type="entry name" value="HAUS AUGMIN-LIKE COMPLEX SUBUNIT 8"/>
    <property type="match status" value="1"/>
</dbReference>
<reference evidence="4" key="1">
    <citation type="submission" date="2021-01" db="EMBL/GenBank/DDBJ databases">
        <authorList>
            <person name="Zahm M."/>
            <person name="Roques C."/>
            <person name="Cabau C."/>
            <person name="Klopp C."/>
            <person name="Donnadieu C."/>
            <person name="Jouanno E."/>
            <person name="Lampietro C."/>
            <person name="Louis A."/>
            <person name="Herpin A."/>
            <person name="Echchiki A."/>
            <person name="Berthelot C."/>
            <person name="Parey E."/>
            <person name="Roest-Crollius H."/>
            <person name="Braasch I."/>
            <person name="Postlethwait J."/>
            <person name="Bobe J."/>
            <person name="Montfort J."/>
            <person name="Bouchez O."/>
            <person name="Begum T."/>
            <person name="Mejri S."/>
            <person name="Adams A."/>
            <person name="Chen W.-J."/>
            <person name="Guiguen Y."/>
        </authorList>
    </citation>
    <scope>NUCLEOTIDE SEQUENCE</scope>
    <source>
        <strain evidence="4">YG-15Mar2019-1</strain>
        <tissue evidence="4">Brain</tissue>
    </source>
</reference>
<dbReference type="OrthoDB" id="10050218at2759"/>
<dbReference type="GO" id="GO:0008017">
    <property type="term" value="F:microtubule binding"/>
    <property type="evidence" value="ECO:0007669"/>
    <property type="project" value="TreeGrafter"/>
</dbReference>
<dbReference type="EMBL" id="JAFDVH010000022">
    <property type="protein sequence ID" value="KAG7456808.1"/>
    <property type="molecule type" value="Genomic_DNA"/>
</dbReference>
<dbReference type="AlphaFoldDB" id="A0A9D3SVL9"/>
<evidence type="ECO:0000256" key="3">
    <source>
        <dbReference type="SAM" id="MobiDB-lite"/>
    </source>
</evidence>
<evidence type="ECO:0000313" key="5">
    <source>
        <dbReference type="Proteomes" id="UP001046870"/>
    </source>
</evidence>
<feature type="coiled-coil region" evidence="2">
    <location>
        <begin position="295"/>
        <end position="322"/>
    </location>
</feature>
<accession>A0A9D3SVL9</accession>
<comment type="caution">
    <text evidence="4">The sequence shown here is derived from an EMBL/GenBank/DDBJ whole genome shotgun (WGS) entry which is preliminary data.</text>
</comment>
<comment type="similarity">
    <text evidence="1">Belongs to the QWRF family.</text>
</comment>
<dbReference type="GO" id="GO:0005880">
    <property type="term" value="C:nuclear microtubule"/>
    <property type="evidence" value="ECO:0007669"/>
    <property type="project" value="TreeGrafter"/>
</dbReference>
<dbReference type="PANTHER" id="PTHR31807">
    <property type="entry name" value="AUGMIN FAMILY MEMBER"/>
    <property type="match status" value="1"/>
</dbReference>
<dbReference type="Proteomes" id="UP001046870">
    <property type="component" value="Chromosome 22"/>
</dbReference>
<feature type="compositionally biased region" description="Low complexity" evidence="3">
    <location>
        <begin position="18"/>
        <end position="36"/>
    </location>
</feature>
<dbReference type="InterPro" id="IPR007573">
    <property type="entry name" value="QWRF"/>
</dbReference>
<evidence type="ECO:0000313" key="4">
    <source>
        <dbReference type="EMBL" id="KAG7456808.1"/>
    </source>
</evidence>
<dbReference type="GO" id="GO:0005737">
    <property type="term" value="C:cytoplasm"/>
    <property type="evidence" value="ECO:0007669"/>
    <property type="project" value="TreeGrafter"/>
</dbReference>
<protein>
    <recommendedName>
        <fullName evidence="6">HAUS augmin-like complex subunit 8</fullName>
    </recommendedName>
</protein>
<sequence>MASRRLTTVHRLQKPLIGDSNNSEDGSQNNSGNSSGTRKKTKPAGKVVQSRYLQTQPADKKSQPKTHSANESTYLAPRPASPKVESGRKQPLTASPRRSIACQSVLNRMSLTSSILEPSMLGGNVLQSTILDGHCVRPEFDVSAIKEKTATQNTVEPGNEKEILENQTFLLAYLTAKMESNTRKLITEAEHNLLLVMEEEARLRQKVHEKKRQHLLLEKHKQLNDLLDLQSAALAPVSAAAKQFTQEYKTFATAVDTTRHELPVKNFHIEGDRREFLDKAEACLKESEAVLRGCVRGARHESDRALELLEEMQRESRELHEQLTGGFSELLELSSLVSRQTVQIHQSLEEERMGAPLAQALYLPKQ</sequence>
<name>A0A9D3SVL9_MEGAT</name>
<proteinExistence type="inferred from homology"/>
<dbReference type="GO" id="GO:0051225">
    <property type="term" value="P:spindle assembly"/>
    <property type="evidence" value="ECO:0007669"/>
    <property type="project" value="TreeGrafter"/>
</dbReference>
<keyword evidence="5" id="KW-1185">Reference proteome</keyword>
<dbReference type="GO" id="GO:0007098">
    <property type="term" value="P:centrosome cycle"/>
    <property type="evidence" value="ECO:0007669"/>
    <property type="project" value="TreeGrafter"/>
</dbReference>
<evidence type="ECO:0000256" key="2">
    <source>
        <dbReference type="SAM" id="Coils"/>
    </source>
</evidence>